<keyword evidence="2" id="KW-1133">Transmembrane helix</keyword>
<keyword evidence="4" id="KW-1185">Reference proteome</keyword>
<evidence type="ECO:0000256" key="2">
    <source>
        <dbReference type="SAM" id="Phobius"/>
    </source>
</evidence>
<feature type="region of interest" description="Disordered" evidence="1">
    <location>
        <begin position="1"/>
        <end position="23"/>
    </location>
</feature>
<evidence type="ECO:0000313" key="3">
    <source>
        <dbReference type="EMBL" id="SFF00259.1"/>
    </source>
</evidence>
<sequence length="180" mass="19187">MTPSDPAAGTVRGRHETKDERSDRNWGELLQELRVTQTGAQILTGFLLTVPFQSRFTELDDVQVTAYLVLVCLSVLATGFLIAPVSLHRAVFGRRVKAELVSQADHLARAGIATLGLALVGTLFLLFDVVGTRSAAITAGLVGAGALVVLWLVVPLALRRRAGEPHPSSSGAQAQGPERR</sequence>
<feature type="transmembrane region" description="Helical" evidence="2">
    <location>
        <begin position="107"/>
        <end position="130"/>
    </location>
</feature>
<dbReference type="Proteomes" id="UP000198520">
    <property type="component" value="Unassembled WGS sequence"/>
</dbReference>
<dbReference type="RefSeq" id="WP_093376010.1">
    <property type="nucleotide sequence ID" value="NZ_BNAN01000002.1"/>
</dbReference>
<feature type="transmembrane region" description="Helical" evidence="2">
    <location>
        <begin position="64"/>
        <end position="87"/>
    </location>
</feature>
<reference evidence="4" key="1">
    <citation type="submission" date="2016-10" db="EMBL/GenBank/DDBJ databases">
        <authorList>
            <person name="Varghese N."/>
            <person name="Submissions S."/>
        </authorList>
    </citation>
    <scope>NUCLEOTIDE SEQUENCE [LARGE SCALE GENOMIC DNA]</scope>
    <source>
        <strain evidence="4">DSM 19083</strain>
    </source>
</reference>
<feature type="compositionally biased region" description="Basic and acidic residues" evidence="1">
    <location>
        <begin position="13"/>
        <end position="23"/>
    </location>
</feature>
<name>A0A1I2F5L3_9MICO</name>
<dbReference type="AlphaFoldDB" id="A0A1I2F5L3"/>
<keyword evidence="2" id="KW-0472">Membrane</keyword>
<evidence type="ECO:0000313" key="4">
    <source>
        <dbReference type="Proteomes" id="UP000198520"/>
    </source>
</evidence>
<evidence type="ECO:0000256" key="1">
    <source>
        <dbReference type="SAM" id="MobiDB-lite"/>
    </source>
</evidence>
<organism evidence="3 4">
    <name type="scientific">Flavimobilis marinus</name>
    <dbReference type="NCBI Taxonomy" id="285351"/>
    <lineage>
        <taxon>Bacteria</taxon>
        <taxon>Bacillati</taxon>
        <taxon>Actinomycetota</taxon>
        <taxon>Actinomycetes</taxon>
        <taxon>Micrococcales</taxon>
        <taxon>Jonesiaceae</taxon>
        <taxon>Flavimobilis</taxon>
    </lineage>
</organism>
<dbReference type="InterPro" id="IPR046291">
    <property type="entry name" value="DUF6328"/>
</dbReference>
<keyword evidence="2" id="KW-0812">Transmembrane</keyword>
<dbReference type="EMBL" id="FONZ01000002">
    <property type="protein sequence ID" value="SFF00259.1"/>
    <property type="molecule type" value="Genomic_DNA"/>
</dbReference>
<dbReference type="OrthoDB" id="3625784at2"/>
<feature type="transmembrane region" description="Helical" evidence="2">
    <location>
        <begin position="136"/>
        <end position="158"/>
    </location>
</feature>
<dbReference type="STRING" id="285351.SAMN04488035_1123"/>
<protein>
    <recommendedName>
        <fullName evidence="5">Sodium:proton antiporter</fullName>
    </recommendedName>
</protein>
<dbReference type="Pfam" id="PF19853">
    <property type="entry name" value="DUF6328"/>
    <property type="match status" value="1"/>
</dbReference>
<evidence type="ECO:0008006" key="5">
    <source>
        <dbReference type="Google" id="ProtNLM"/>
    </source>
</evidence>
<accession>A0A1I2F5L3</accession>
<proteinExistence type="predicted"/>
<gene>
    <name evidence="3" type="ORF">SAMN04488035_1123</name>
</gene>